<organism evidence="2 3">
    <name type="scientific">Aureliella helgolandensis</name>
    <dbReference type="NCBI Taxonomy" id="2527968"/>
    <lineage>
        <taxon>Bacteria</taxon>
        <taxon>Pseudomonadati</taxon>
        <taxon>Planctomycetota</taxon>
        <taxon>Planctomycetia</taxon>
        <taxon>Pirellulales</taxon>
        <taxon>Pirellulaceae</taxon>
        <taxon>Aureliella</taxon>
    </lineage>
</organism>
<proteinExistence type="predicted"/>
<evidence type="ECO:0000256" key="1">
    <source>
        <dbReference type="SAM" id="MobiDB-lite"/>
    </source>
</evidence>
<keyword evidence="3" id="KW-1185">Reference proteome</keyword>
<protein>
    <submittedName>
        <fullName evidence="2">Uncharacterized protein</fullName>
    </submittedName>
</protein>
<evidence type="ECO:0000313" key="2">
    <source>
        <dbReference type="EMBL" id="QDV25958.1"/>
    </source>
</evidence>
<sequence length="430" mass="48616">MRVSRISFSGGMKVSDEGLRPLSQQFSFEGSAVKLEDGSWFQPLRDARRCWTATSPMPYRHHGTYYDSLYELQNGLFVRLQFTAPPLDRSAGRTSMIDCHDDIKGNRIDDREAVEFLIEGQFPVLERLQHLLLDESAPADDAEPQTPRPLSYWEVDSVLGTIHKDAHVMRVADLLPKVLDAAINAVHEIRQWPAVNPDLRQHLQTINLAARLRDRYRVDAREWWGSQKIVPPESVDILQLRWPDGIENVKSNVIPEMGKLVVGAAVALHLNTPLRANEPPPTYEEKRLAETHLLTSLSAIEELVVELRQTLDDLTSGRTYASLMEEAPEKLKPPKKEQIAAYLLRTLSQLSNAEIKKKLKVTVDLGTISRWIKIAREWYEKGNPLPPTVQNMLAKEKAKAAVPVPMDPSEIDLGARQRGRNPSRKGSESD</sequence>
<gene>
    <name evidence="2" type="ORF">Q31a_43280</name>
</gene>
<dbReference type="KEGG" id="ahel:Q31a_43280"/>
<dbReference type="Proteomes" id="UP000318017">
    <property type="component" value="Chromosome"/>
</dbReference>
<accession>A0A518GBI5</accession>
<dbReference type="AlphaFoldDB" id="A0A518GBI5"/>
<dbReference type="EMBL" id="CP036298">
    <property type="protein sequence ID" value="QDV25958.1"/>
    <property type="molecule type" value="Genomic_DNA"/>
</dbReference>
<evidence type="ECO:0000313" key="3">
    <source>
        <dbReference type="Proteomes" id="UP000318017"/>
    </source>
</evidence>
<name>A0A518GBI5_9BACT</name>
<feature type="region of interest" description="Disordered" evidence="1">
    <location>
        <begin position="399"/>
        <end position="430"/>
    </location>
</feature>
<reference evidence="2 3" key="1">
    <citation type="submission" date="2019-02" db="EMBL/GenBank/DDBJ databases">
        <title>Deep-cultivation of Planctomycetes and their phenomic and genomic characterization uncovers novel biology.</title>
        <authorList>
            <person name="Wiegand S."/>
            <person name="Jogler M."/>
            <person name="Boedeker C."/>
            <person name="Pinto D."/>
            <person name="Vollmers J."/>
            <person name="Rivas-Marin E."/>
            <person name="Kohn T."/>
            <person name="Peeters S.H."/>
            <person name="Heuer A."/>
            <person name="Rast P."/>
            <person name="Oberbeckmann S."/>
            <person name="Bunk B."/>
            <person name="Jeske O."/>
            <person name="Meyerdierks A."/>
            <person name="Storesund J.E."/>
            <person name="Kallscheuer N."/>
            <person name="Luecker S."/>
            <person name="Lage O.M."/>
            <person name="Pohl T."/>
            <person name="Merkel B.J."/>
            <person name="Hornburger P."/>
            <person name="Mueller R.-W."/>
            <person name="Bruemmer F."/>
            <person name="Labrenz M."/>
            <person name="Spormann A.M."/>
            <person name="Op den Camp H."/>
            <person name="Overmann J."/>
            <person name="Amann R."/>
            <person name="Jetten M.S.M."/>
            <person name="Mascher T."/>
            <person name="Medema M.H."/>
            <person name="Devos D.P."/>
            <person name="Kaster A.-K."/>
            <person name="Ovreas L."/>
            <person name="Rohde M."/>
            <person name="Galperin M.Y."/>
            <person name="Jogler C."/>
        </authorList>
    </citation>
    <scope>NUCLEOTIDE SEQUENCE [LARGE SCALE GENOMIC DNA]</scope>
    <source>
        <strain evidence="2 3">Q31a</strain>
    </source>
</reference>